<dbReference type="AlphaFoldDB" id="A0A9X1BRE5"/>
<comment type="caution">
    <text evidence="1">The sequence shown here is derived from an EMBL/GenBank/DDBJ whole genome shotgun (WGS) entry which is preliminary data.</text>
</comment>
<keyword evidence="2" id="KW-1185">Reference proteome</keyword>
<proteinExistence type="predicted"/>
<gene>
    <name evidence="1" type="ORF">JI742_08125</name>
</gene>
<reference evidence="1 2" key="1">
    <citation type="submission" date="2021-01" db="EMBL/GenBank/DDBJ databases">
        <title>Piscinibacter sp. Jin2 Genome sequencing and assembly.</title>
        <authorList>
            <person name="Kim I."/>
        </authorList>
    </citation>
    <scope>NUCLEOTIDE SEQUENCE [LARGE SCALE GENOMIC DNA]</scope>
    <source>
        <strain evidence="1 2">Jin2</strain>
    </source>
</reference>
<dbReference type="Proteomes" id="UP000643207">
    <property type="component" value="Unassembled WGS sequence"/>
</dbReference>
<dbReference type="RefSeq" id="WP_201825418.1">
    <property type="nucleotide sequence ID" value="NZ_JAERRA010000001.1"/>
</dbReference>
<sequence>MDAQDHGTVPGLAAPELAHHDVVDLAPLGTAAAHAVVTRTSEKAPDAANVGGPVQTETQRLIFEQPTDDGKRFATLRAHLALKGYSLHRTAPGDGPVCFYVTRWGMARELRDLAAVARFLDQVGGAHA</sequence>
<evidence type="ECO:0000313" key="2">
    <source>
        <dbReference type="Proteomes" id="UP000643207"/>
    </source>
</evidence>
<evidence type="ECO:0000313" key="1">
    <source>
        <dbReference type="EMBL" id="MBL0719854.1"/>
    </source>
</evidence>
<name>A0A9X1BRE5_9BURK</name>
<dbReference type="EMBL" id="JAERRA010000001">
    <property type="protein sequence ID" value="MBL0719854.1"/>
    <property type="molecule type" value="Genomic_DNA"/>
</dbReference>
<protein>
    <submittedName>
        <fullName evidence="1">Uncharacterized protein</fullName>
    </submittedName>
</protein>
<accession>A0A9X1BRE5</accession>
<organism evidence="1 2">
    <name type="scientific">Aquariibacter lacus</name>
    <dbReference type="NCBI Taxonomy" id="2801332"/>
    <lineage>
        <taxon>Bacteria</taxon>
        <taxon>Pseudomonadati</taxon>
        <taxon>Pseudomonadota</taxon>
        <taxon>Betaproteobacteria</taxon>
        <taxon>Burkholderiales</taxon>
        <taxon>Sphaerotilaceae</taxon>
        <taxon>Aquariibacter</taxon>
    </lineage>
</organism>